<organism evidence="1 2">
    <name type="scientific">Peronospora matthiolae</name>
    <dbReference type="NCBI Taxonomy" id="2874970"/>
    <lineage>
        <taxon>Eukaryota</taxon>
        <taxon>Sar</taxon>
        <taxon>Stramenopiles</taxon>
        <taxon>Oomycota</taxon>
        <taxon>Peronosporomycetes</taxon>
        <taxon>Peronosporales</taxon>
        <taxon>Peronosporaceae</taxon>
        <taxon>Peronospora</taxon>
    </lineage>
</organism>
<comment type="caution">
    <text evidence="1">The sequence shown here is derived from an EMBL/GenBank/DDBJ whole genome shotgun (WGS) entry which is preliminary data.</text>
</comment>
<protein>
    <submittedName>
        <fullName evidence="1">Uncharacterized protein</fullName>
    </submittedName>
</protein>
<evidence type="ECO:0000313" key="1">
    <source>
        <dbReference type="EMBL" id="CAK7926141.1"/>
    </source>
</evidence>
<accession>A0AAV1TWS1</accession>
<reference evidence="1" key="1">
    <citation type="submission" date="2024-01" db="EMBL/GenBank/DDBJ databases">
        <authorList>
            <person name="Webb A."/>
        </authorList>
    </citation>
    <scope>NUCLEOTIDE SEQUENCE</scope>
    <source>
        <strain evidence="1">Pm1</strain>
    </source>
</reference>
<gene>
    <name evidence="1" type="ORF">PM001_LOCUS11291</name>
</gene>
<evidence type="ECO:0000313" key="2">
    <source>
        <dbReference type="Proteomes" id="UP001162060"/>
    </source>
</evidence>
<name>A0AAV1TWS1_9STRA</name>
<dbReference type="AlphaFoldDB" id="A0AAV1TWS1"/>
<dbReference type="EMBL" id="CAKLBY020000097">
    <property type="protein sequence ID" value="CAK7926141.1"/>
    <property type="molecule type" value="Genomic_DNA"/>
</dbReference>
<proteinExistence type="predicted"/>
<sequence length="70" mass="8041">MIAEEAMTPKDSHETTDLLQVQFNCHPDGIKFEDREVYGQSTQLDDDVKAVTFEGEVMENDVPDESTYYH</sequence>
<dbReference type="Proteomes" id="UP001162060">
    <property type="component" value="Unassembled WGS sequence"/>
</dbReference>